<dbReference type="VEuPathDB" id="TrichDB:TVAG_274870"/>
<proteinExistence type="predicted"/>
<dbReference type="SUPFAM" id="SSF52540">
    <property type="entry name" value="P-loop containing nucleoside triphosphate hydrolases"/>
    <property type="match status" value="1"/>
</dbReference>
<keyword evidence="1" id="KW-0175">Coiled coil</keyword>
<evidence type="ECO:0000259" key="3">
    <source>
        <dbReference type="Pfam" id="PF08393"/>
    </source>
</evidence>
<feature type="coiled-coil region" evidence="1">
    <location>
        <begin position="859"/>
        <end position="886"/>
    </location>
</feature>
<evidence type="ECO:0000256" key="1">
    <source>
        <dbReference type="SAM" id="Coils"/>
    </source>
</evidence>
<feature type="coiled-coil region" evidence="1">
    <location>
        <begin position="706"/>
        <end position="733"/>
    </location>
</feature>
<dbReference type="InterPro" id="IPR027417">
    <property type="entry name" value="P-loop_NTPase"/>
</dbReference>
<feature type="domain" description="Dynein heavy chain linker" evidence="3">
    <location>
        <begin position="885"/>
        <end position="1269"/>
    </location>
</feature>
<dbReference type="PANTHER" id="PTHR46454">
    <property type="entry name" value="DYNEIN AXONEMAL HEAVY CHAIN 7-RELATED"/>
    <property type="match status" value="1"/>
</dbReference>
<protein>
    <recommendedName>
        <fullName evidence="3">Dynein heavy chain linker domain-containing protein</fullName>
    </recommendedName>
</protein>
<feature type="region of interest" description="Disordered" evidence="2">
    <location>
        <begin position="1"/>
        <end position="61"/>
    </location>
</feature>
<dbReference type="EMBL" id="DS113344">
    <property type="protein sequence ID" value="EAY10123.1"/>
    <property type="molecule type" value="Genomic_DNA"/>
</dbReference>
<name>A2EB77_TRIV3</name>
<dbReference type="SMR" id="A2EB77"/>
<evidence type="ECO:0000313" key="5">
    <source>
        <dbReference type="Proteomes" id="UP000001542"/>
    </source>
</evidence>
<dbReference type="STRING" id="5722.A2EB77"/>
<keyword evidence="5" id="KW-1185">Reference proteome</keyword>
<sequence length="3211" mass="373836">MHSHQNRFEKAFKKLQEEVQHKTTRTINERSRNTKLGDADFNNPKPKPPSSTSKKKARKFKSTLGKIVTKQEISPPETENFAPTNPRLFKQTIRASQAGPLSARPKEVGPVVAWDEPIERQDIQQIEKNLQIMTEKCHKFVVPPKIQVKSEIPDKLPLDFFDCFNGLSSDEQRVMNGEKNIMAKTKIIEFGKENWHKCKVLKYKKDSHTFVVQIPDLKSIFNPQRPLVKEVSRFNIRFNDENKEKIVERLKLAEKIRNEFENKTRTDEFLDTLDDDNYLSFIRPEFRKKMPQDALQVAERVQKMFAVRGDIQKGEIDYAVDVLNSVGADINIYTPKEIKKSLVFQTDFKESLENLINLPITINLDIFLKLTQKINVIVLDEKDLISNKLKHFIEGKKLLIKDWIPLINDFKNWLSNDLKEFSDGIAKLIISSLNGIIDDNKNAEVISDSIIHPYYQFLTPQDSTFHRFIKKVQLMVRELILDILDYNQTIFEQILDYNWKPLEPSHISLDDFTTLSSSISDKNISIVKPMFIIDLGNEENEMIDILKQLYGMITTILPDTINPSSIIFERTIPIDLDNKKESAFQIFMRRNKKEELIPSTRVINTNITNDYLIGYKETIYKMIDFHIKHVNEAFPIMQEETSNIFDHFETDYIPKIDDTYKYISKLMPEKDFFYQHFPAFINLGLFELNFEDFRNTIVDCVEKKRNTTLEIVSKDLDEKIAQLNKKYDNIIKSFKKEITTPEQWSTKKQILEELPKTRKELEKEADYIMKLYNLLYDLYYGLDAQTVSNILNIEFWPLLIDIELGQAITQINTIGREYVENIPSLIEQIKSEQTKTKEDLRKETNSHFRDQKIKYLKILDQKMAKIQEIQGQLQTKKEEFTEEETRVKLWKIITMYQEMLKKWYDIKIKDLDVNSIKNDINSWLLTLRKLTKEFAKDQNSLKALISVKNDLENILPIFKMIAQILSDKIKPHNRVVLEGIIGRKDFENLTINKFNEMNINEKIPQINDLYNKSKNEDKAELELIDVRDTMNGMKIEIDENNYISNADQMINDLKYNQAVLKNIIYGVQLTGVKNDIAIQLHRKIVRMLHVVDNFVSLQEHLLLLSPLSLPDVDQQIKSAMYSELKLLNQLKSDWMSFILEIRNDPLLLDFIENNEFVMGLKTTESSAIQLRTKFIEVIISFRSISPRMSLIPDIKIIETFSDDIKTKISVLSIVFQGIEEWIYEDKIIKGIILDTEESIEFTNAINISGPLITQVPIIENEIINTMKSLFFNFLDDRSKFSKLPLQLKILAIFVDNNIDLDINTIPDKQRTILNSYKETLKSVKNPIKAEIDRNNQIVSLKTEKGAINYAFQISSVKTAMFSPFLHDIFCDIIEKLMTAKPILIHSQLGSIFILCVKMFCYFSGRSLLLIHSTPSMPIFRIQQLIDILKQINVFVCVDEIQILKQSQLLDLSIINRGKQFFCTATSVYISDLIQSMCYSILLDKDNYNKHLEFIGMKMFENQQNDVKFTVNNLTKYIHPYLLQQYFDYSFDNSRKTLKFDFLSNFKQVVPPDVISLIKFEEMMMKTPKKTLNVGKNMLQTKLFKYNFDKITELINTKQHVFLMSGPPFSGTSTVIEAASLSLGMNYHYLAFTSEEWVSILTTVLVQSNEKDCVYHLLVPFANPFMYHSISINENSMVCEGNNSLMSIGSNTVIIFELMNPVVNASPISIPIVSFTQPLVSFSDLLNFWIINDNIQLDEEMQNIVRTVCTKLIKNSLQLQSFFKIFTCFGNTFRPDSQNYLFLIIAFAIFWSRSNYYENINEMRQYSKEIKNELEIDHFIKKDIIDYSYRLTFKPLEVYEINKSHDLAINDETLLDKYSATHCGPIEFTNIPCMQFIQSVKNLTIMLQSKISCFLLGPPGSGKTTIINYICDTVFIEPNFFNIRINGNSVDIEWFLNLLDSISTVSVENVMEPTNKLPTVIVFDPIPNTDTELYGFLLSIIKCGSIIYHNSITKLKNYIFLLTGETCEHQIEDAVFMFKIPEYQNDDYKLIAHEIITRAILSRHDPQSNKFIQKSIQNFDSVFDEFKDLIKTSGNLHLLCMLARKVINYKDPTTNGYNDYLFYNLNKLIPDFKKNDFDDPKFMITTSNEIDYFVQNTEDQKFMQLIQTKLHDNFDEIKLDDYGKLFLAFIMNCFTTSYSHPLIVDDQGCDYEYIIDICGQLLNAKIQRFTNIDKIWQLVLNAITASEHYVLVMRSPIDDLMELLYDKLKTSMIEIIIKATNERSLNDLITASLFTVCKFPYANLVSQESMKMEAQEEEIKLDSPKRIKISPQKTSGRLRLSLSSRMSEIWSSATLSKQNLTIRGNAFRYVAMHMFRKLHFVTFISERNQIDQKKLNAFNIWDRSHIVPNTDIQLLKQIFLFMKTSKTKYFVPIFTQFHRILQKYKFLEKSVNEFIATKRQFTTKVLSVIHSIETAIKDTELSILSITSQIEIDSNYLQNHIEAIEFREQFLQSLENEKGRLEKELEELKQREKLYDKYKKNDSAVTLANYNQITKIAAKAFTPDEQYKLYIQQNPPEPIRHLFNVFCALHEFTPRSDGDYWPEARGFLRVGRFNKVLLVFDPNSIRKEVALHLDVKMKDPLLVDEKFPKDSCCLYLLHWLQAVLTHTKSTKFEQTVQIQMDEHTKTIERREEGYKKILQRIKEAKDDLELHQKGKEEVTIKLQEEQSALVKRKEFLEKAKAAASIFPDVKEDLSRFVNGEKTYGKNLTNFLVKSVVEISTLPMISGPIRQQFMQNVNQIFNDNLADSTFFISLKDVMGTDDPLILSLISGDRLICCYDPHGTEFSYVGGDTKHPSPALQRRFNFTYTTPDKLSFYEDIRVAAEIGNVLVISHANQEAIDSQFLTSISSKSGKHCTLKDREVSIDSNFRVIFFVDKPLKYIPTGVTFIHCNYIPLEKIESTISKNESSIQNLEKLTKTEQIAHGQKLGLYNSIQSLEKDLHRLHSADSTVLEDVQVQSIVVFNTEKRLLEIKKVYERNIIENKAIRETAQKIQEFITDIQNYYEYSSLYLFPFEKISKILKSCPENSNQYEHLLQTIGQSLTTHHRWTIKQLKGITIPEFVPSKINILHFNEIANAAEYFIKSLSTGEKYNVDKNSELGNCMSQLIDCVDRGEVIYIIFFSENKKFYDDLLKFLKQNPPENWKDSAKLYLLVESNHDVPSELVMHASVCFVEF</sequence>
<dbReference type="VEuPathDB" id="TrichDB:TVAGG3_0354030"/>
<accession>A2EB77</accession>
<dbReference type="PANTHER" id="PTHR46454:SF17">
    <property type="entry name" value="DYNEIN HEAVY CHAIN LINKER DOMAIN-CONTAINING PROTEIN"/>
    <property type="match status" value="1"/>
</dbReference>
<dbReference type="OrthoDB" id="343623at2759"/>
<dbReference type="InterPro" id="IPR013602">
    <property type="entry name" value="Dynein_heavy_linker"/>
</dbReference>
<dbReference type="Pfam" id="PF08393">
    <property type="entry name" value="DHC_N2"/>
    <property type="match status" value="1"/>
</dbReference>
<organism evidence="4 5">
    <name type="scientific">Trichomonas vaginalis (strain ATCC PRA-98 / G3)</name>
    <dbReference type="NCBI Taxonomy" id="412133"/>
    <lineage>
        <taxon>Eukaryota</taxon>
        <taxon>Metamonada</taxon>
        <taxon>Parabasalia</taxon>
        <taxon>Trichomonadida</taxon>
        <taxon>Trichomonadidae</taxon>
        <taxon>Trichomonas</taxon>
    </lineage>
</organism>
<feature type="compositionally biased region" description="Basic and acidic residues" evidence="2">
    <location>
        <begin position="1"/>
        <end position="38"/>
    </location>
</feature>
<feature type="coiled-coil region" evidence="1">
    <location>
        <begin position="2483"/>
        <end position="2520"/>
    </location>
</feature>
<evidence type="ECO:0000313" key="4">
    <source>
        <dbReference type="EMBL" id="EAY10123.1"/>
    </source>
</evidence>
<reference evidence="4" key="1">
    <citation type="submission" date="2006-10" db="EMBL/GenBank/DDBJ databases">
        <authorList>
            <person name="Amadeo P."/>
            <person name="Zhao Q."/>
            <person name="Wortman J."/>
            <person name="Fraser-Liggett C."/>
            <person name="Carlton J."/>
        </authorList>
    </citation>
    <scope>NUCLEOTIDE SEQUENCE</scope>
    <source>
        <strain evidence="4">G3</strain>
    </source>
</reference>
<dbReference type="InParanoid" id="A2EB77"/>
<dbReference type="RefSeq" id="XP_001322346.1">
    <property type="nucleotide sequence ID" value="XM_001322311.1"/>
</dbReference>
<gene>
    <name evidence="4" type="ORF">TVAG_274870</name>
</gene>
<dbReference type="Gene3D" id="3.40.50.300">
    <property type="entry name" value="P-loop containing nucleotide triphosphate hydrolases"/>
    <property type="match status" value="1"/>
</dbReference>
<reference evidence="4" key="2">
    <citation type="journal article" date="2007" name="Science">
        <title>Draft genome sequence of the sexually transmitted pathogen Trichomonas vaginalis.</title>
        <authorList>
            <person name="Carlton J.M."/>
            <person name="Hirt R.P."/>
            <person name="Silva J.C."/>
            <person name="Delcher A.L."/>
            <person name="Schatz M."/>
            <person name="Zhao Q."/>
            <person name="Wortman J.R."/>
            <person name="Bidwell S.L."/>
            <person name="Alsmark U.C.M."/>
            <person name="Besteiro S."/>
            <person name="Sicheritz-Ponten T."/>
            <person name="Noel C.J."/>
            <person name="Dacks J.B."/>
            <person name="Foster P.G."/>
            <person name="Simillion C."/>
            <person name="Van de Peer Y."/>
            <person name="Miranda-Saavedra D."/>
            <person name="Barton G.J."/>
            <person name="Westrop G.D."/>
            <person name="Mueller S."/>
            <person name="Dessi D."/>
            <person name="Fiori P.L."/>
            <person name="Ren Q."/>
            <person name="Paulsen I."/>
            <person name="Zhang H."/>
            <person name="Bastida-Corcuera F.D."/>
            <person name="Simoes-Barbosa A."/>
            <person name="Brown M.T."/>
            <person name="Hayes R.D."/>
            <person name="Mukherjee M."/>
            <person name="Okumura C.Y."/>
            <person name="Schneider R."/>
            <person name="Smith A.J."/>
            <person name="Vanacova S."/>
            <person name="Villalvazo M."/>
            <person name="Haas B.J."/>
            <person name="Pertea M."/>
            <person name="Feldblyum T.V."/>
            <person name="Utterback T.R."/>
            <person name="Shu C.L."/>
            <person name="Osoegawa K."/>
            <person name="de Jong P.J."/>
            <person name="Hrdy I."/>
            <person name="Horvathova L."/>
            <person name="Zubacova Z."/>
            <person name="Dolezal P."/>
            <person name="Malik S.B."/>
            <person name="Logsdon J.M. Jr."/>
            <person name="Henze K."/>
            <person name="Gupta A."/>
            <person name="Wang C.C."/>
            <person name="Dunne R.L."/>
            <person name="Upcroft J.A."/>
            <person name="Upcroft P."/>
            <person name="White O."/>
            <person name="Salzberg S.L."/>
            <person name="Tang P."/>
            <person name="Chiu C.-H."/>
            <person name="Lee Y.-S."/>
            <person name="Embley T.M."/>
            <person name="Coombs G.H."/>
            <person name="Mottram J.C."/>
            <person name="Tachezy J."/>
            <person name="Fraser-Liggett C.M."/>
            <person name="Johnson P.J."/>
        </authorList>
    </citation>
    <scope>NUCLEOTIDE SEQUENCE [LARGE SCALE GENOMIC DNA]</scope>
    <source>
        <strain evidence="4">G3</strain>
    </source>
</reference>
<dbReference type="Proteomes" id="UP000001542">
    <property type="component" value="Unassembled WGS sequence"/>
</dbReference>
<dbReference type="KEGG" id="tva:4768054"/>
<evidence type="ECO:0000256" key="2">
    <source>
        <dbReference type="SAM" id="MobiDB-lite"/>
    </source>
</evidence>